<dbReference type="OrthoDB" id="799347at2"/>
<dbReference type="Proteomes" id="UP000293874">
    <property type="component" value="Unassembled WGS sequence"/>
</dbReference>
<comment type="caution">
    <text evidence="1">The sequence shown here is derived from an EMBL/GenBank/DDBJ whole genome shotgun (WGS) entry which is preliminary data.</text>
</comment>
<sequence>MKTSGKGTFLKMEDGLIAEFEWWKDKTIVKEIRTRYDAWAAGKEKGYTQDQLNASIEELRKRRLSE</sequence>
<protein>
    <recommendedName>
        <fullName evidence="3">Addiction module component</fullName>
    </recommendedName>
</protein>
<organism evidence="1 2">
    <name type="scientific">Pseudobacter ginsenosidimutans</name>
    <dbReference type="NCBI Taxonomy" id="661488"/>
    <lineage>
        <taxon>Bacteria</taxon>
        <taxon>Pseudomonadati</taxon>
        <taxon>Bacteroidota</taxon>
        <taxon>Chitinophagia</taxon>
        <taxon>Chitinophagales</taxon>
        <taxon>Chitinophagaceae</taxon>
        <taxon>Pseudobacter</taxon>
    </lineage>
</organism>
<dbReference type="RefSeq" id="WP_130539957.1">
    <property type="nucleotide sequence ID" value="NZ_CP042431.1"/>
</dbReference>
<evidence type="ECO:0000313" key="1">
    <source>
        <dbReference type="EMBL" id="RZS75599.1"/>
    </source>
</evidence>
<evidence type="ECO:0008006" key="3">
    <source>
        <dbReference type="Google" id="ProtNLM"/>
    </source>
</evidence>
<evidence type="ECO:0000313" key="2">
    <source>
        <dbReference type="Proteomes" id="UP000293874"/>
    </source>
</evidence>
<reference evidence="1 2" key="1">
    <citation type="submission" date="2019-02" db="EMBL/GenBank/DDBJ databases">
        <title>Genomic Encyclopedia of Type Strains, Phase IV (KMG-IV): sequencing the most valuable type-strain genomes for metagenomic binning, comparative biology and taxonomic classification.</title>
        <authorList>
            <person name="Goeker M."/>
        </authorList>
    </citation>
    <scope>NUCLEOTIDE SEQUENCE [LARGE SCALE GENOMIC DNA]</scope>
    <source>
        <strain evidence="1 2">DSM 18116</strain>
    </source>
</reference>
<proteinExistence type="predicted"/>
<dbReference type="AlphaFoldDB" id="A0A4Q7N3P9"/>
<dbReference type="EMBL" id="SGXA01000001">
    <property type="protein sequence ID" value="RZS75599.1"/>
    <property type="molecule type" value="Genomic_DNA"/>
</dbReference>
<name>A0A4Q7N3P9_9BACT</name>
<gene>
    <name evidence="1" type="ORF">EV199_1468</name>
</gene>
<keyword evidence="2" id="KW-1185">Reference proteome</keyword>
<accession>A0A4Q7N3P9</accession>